<reference evidence="9 10" key="1">
    <citation type="journal article" date="2011" name="PLoS ONE">
        <title>Core proteome of the minimal cell: comparative proteomics of three mollicute species.</title>
        <authorList>
            <person name="Fisunov G.Y."/>
            <person name="Alexeev D.G."/>
            <person name="Bazaleev N.A."/>
            <person name="Ladygina V.G."/>
            <person name="Galyamina M.A."/>
            <person name="Kondratov I.G."/>
            <person name="Zhukova N.A."/>
            <person name="Serebryakova M.V."/>
            <person name="Demina I.A."/>
            <person name="Govorun V.M."/>
        </authorList>
    </citation>
    <scope>NUCLEOTIDE SEQUENCE [LARGE SCALE GENOMIC DNA]</scope>
    <source>
        <strain evidence="9 10">S6</strain>
    </source>
</reference>
<dbReference type="Pfam" id="PF00557">
    <property type="entry name" value="Peptidase_M24"/>
    <property type="match status" value="1"/>
</dbReference>
<evidence type="ECO:0000256" key="7">
    <source>
        <dbReference type="RuleBase" id="RU003653"/>
    </source>
</evidence>
<name>A0A0F6CJX5_MYCGL</name>
<feature type="binding site" evidence="6">
    <location>
        <position position="235"/>
    </location>
    <ligand>
        <name>a divalent metal cation</name>
        <dbReference type="ChEBI" id="CHEBI:60240"/>
        <label>1</label>
    </ligand>
</feature>
<evidence type="ECO:0000256" key="1">
    <source>
        <dbReference type="ARBA" id="ARBA00002521"/>
    </source>
</evidence>
<dbReference type="EMBL" id="CP006916">
    <property type="protein sequence ID" value="AHB99397.1"/>
    <property type="molecule type" value="Genomic_DNA"/>
</dbReference>
<dbReference type="GO" id="GO:0005829">
    <property type="term" value="C:cytosol"/>
    <property type="evidence" value="ECO:0007669"/>
    <property type="project" value="TreeGrafter"/>
</dbReference>
<dbReference type="EC" id="3.4.11.18" evidence="6 7"/>
<dbReference type="HAMAP" id="MF_01974">
    <property type="entry name" value="MetAP_1"/>
    <property type="match status" value="1"/>
</dbReference>
<dbReference type="GO" id="GO:0070006">
    <property type="term" value="F:metalloaminopeptidase activity"/>
    <property type="evidence" value="ECO:0007669"/>
    <property type="project" value="UniProtKB-UniRule"/>
</dbReference>
<evidence type="ECO:0000313" key="9">
    <source>
        <dbReference type="EMBL" id="AHB99397.1"/>
    </source>
</evidence>
<feature type="binding site" evidence="6">
    <location>
        <position position="77"/>
    </location>
    <ligand>
        <name>substrate</name>
    </ligand>
</feature>
<organism evidence="9 10">
    <name type="scientific">Mycoplasmoides gallisepticum S6</name>
    <dbReference type="NCBI Taxonomy" id="1006581"/>
    <lineage>
        <taxon>Bacteria</taxon>
        <taxon>Bacillati</taxon>
        <taxon>Mycoplasmatota</taxon>
        <taxon>Mycoplasmoidales</taxon>
        <taxon>Mycoplasmoidaceae</taxon>
        <taxon>Mycoplasmoides</taxon>
    </lineage>
</organism>
<dbReference type="PRINTS" id="PR00599">
    <property type="entry name" value="MAPEPTIDASE"/>
</dbReference>
<dbReference type="PANTHER" id="PTHR43330:SF27">
    <property type="entry name" value="METHIONINE AMINOPEPTIDASE"/>
    <property type="match status" value="1"/>
</dbReference>
<proteinExistence type="inferred from homology"/>
<dbReference type="Gene3D" id="3.90.230.10">
    <property type="entry name" value="Creatinase/methionine aminopeptidase superfamily"/>
    <property type="match status" value="1"/>
</dbReference>
<dbReference type="GO" id="GO:0004239">
    <property type="term" value="F:initiator methionyl aminopeptidase activity"/>
    <property type="evidence" value="ECO:0007669"/>
    <property type="project" value="UniProtKB-UniRule"/>
</dbReference>
<feature type="binding site" evidence="6">
    <location>
        <position position="235"/>
    </location>
    <ligand>
        <name>a divalent metal cation</name>
        <dbReference type="ChEBI" id="CHEBI:60240"/>
        <label>2</label>
        <note>catalytic</note>
    </ligand>
</feature>
<dbReference type="PROSITE" id="PS00680">
    <property type="entry name" value="MAP_1"/>
    <property type="match status" value="1"/>
</dbReference>
<feature type="binding site" evidence="6">
    <location>
        <position position="105"/>
    </location>
    <ligand>
        <name>a divalent metal cation</name>
        <dbReference type="ChEBI" id="CHEBI:60240"/>
        <label>1</label>
    </ligand>
</feature>
<accession>A0A0F6CJX5</accession>
<dbReference type="CDD" id="cd01086">
    <property type="entry name" value="MetAP1"/>
    <property type="match status" value="1"/>
</dbReference>
<dbReference type="InterPro" id="IPR001714">
    <property type="entry name" value="Pept_M24_MAP"/>
</dbReference>
<feature type="binding site" evidence="6">
    <location>
        <position position="94"/>
    </location>
    <ligand>
        <name>a divalent metal cation</name>
        <dbReference type="ChEBI" id="CHEBI:60240"/>
        <label>1</label>
    </ligand>
</feature>
<evidence type="ECO:0000256" key="3">
    <source>
        <dbReference type="ARBA" id="ARBA00022670"/>
    </source>
</evidence>
<keyword evidence="3 6" id="KW-0645">Protease</keyword>
<dbReference type="GO" id="GO:0006508">
    <property type="term" value="P:proteolysis"/>
    <property type="evidence" value="ECO:0007669"/>
    <property type="project" value="UniProtKB-KW"/>
</dbReference>
<dbReference type="PANTHER" id="PTHR43330">
    <property type="entry name" value="METHIONINE AMINOPEPTIDASE"/>
    <property type="match status" value="1"/>
</dbReference>
<dbReference type="Proteomes" id="UP000018735">
    <property type="component" value="Chromosome"/>
</dbReference>
<dbReference type="SUPFAM" id="SSF55920">
    <property type="entry name" value="Creatinase/aminopeptidase"/>
    <property type="match status" value="1"/>
</dbReference>
<feature type="binding site" evidence="6">
    <location>
        <position position="202"/>
    </location>
    <ligand>
        <name>a divalent metal cation</name>
        <dbReference type="ChEBI" id="CHEBI:60240"/>
        <label>2</label>
        <note>catalytic</note>
    </ligand>
</feature>
<protein>
    <recommendedName>
        <fullName evidence="6 7">Methionine aminopeptidase</fullName>
        <shortName evidence="6">MAP</shortName>
        <shortName evidence="6">MetAP</shortName>
        <ecNumber evidence="6 7">3.4.11.18</ecNumber>
    </recommendedName>
    <alternativeName>
        <fullName evidence="6">Peptidase M</fullName>
    </alternativeName>
</protein>
<keyword evidence="4 6" id="KW-0479">Metal-binding</keyword>
<comment type="similarity">
    <text evidence="6">Belongs to the peptidase M24A family. Methionine aminopeptidase type 1 subfamily.</text>
</comment>
<evidence type="ECO:0000256" key="2">
    <source>
        <dbReference type="ARBA" id="ARBA00022438"/>
    </source>
</evidence>
<dbReference type="InterPro" id="IPR036005">
    <property type="entry name" value="Creatinase/aminopeptidase-like"/>
</dbReference>
<dbReference type="KEGG" id="mgz:GCW_00385"/>
<evidence type="ECO:0000256" key="5">
    <source>
        <dbReference type="ARBA" id="ARBA00022801"/>
    </source>
</evidence>
<comment type="catalytic activity">
    <reaction evidence="6 7">
        <text>Release of N-terminal amino acids, preferentially methionine, from peptides and arylamides.</text>
        <dbReference type="EC" id="3.4.11.18"/>
    </reaction>
</comment>
<gene>
    <name evidence="6 9" type="primary">map</name>
    <name evidence="9" type="ORF">GCW_00385</name>
</gene>
<dbReference type="InterPro" id="IPR002467">
    <property type="entry name" value="Pept_M24A_MAP1"/>
</dbReference>
<dbReference type="GO" id="GO:0046872">
    <property type="term" value="F:metal ion binding"/>
    <property type="evidence" value="ECO:0007669"/>
    <property type="project" value="UniProtKB-UniRule"/>
</dbReference>
<feature type="binding site" evidence="6">
    <location>
        <position position="176"/>
    </location>
    <ligand>
        <name>substrate</name>
    </ligand>
</feature>
<evidence type="ECO:0000259" key="8">
    <source>
        <dbReference type="Pfam" id="PF00557"/>
    </source>
</evidence>
<feature type="binding site" evidence="6">
    <location>
        <position position="169"/>
    </location>
    <ligand>
        <name>a divalent metal cation</name>
        <dbReference type="ChEBI" id="CHEBI:60240"/>
        <label>2</label>
        <note>catalytic</note>
    </ligand>
</feature>
<evidence type="ECO:0000313" key="10">
    <source>
        <dbReference type="Proteomes" id="UP000018735"/>
    </source>
</evidence>
<evidence type="ECO:0000256" key="4">
    <source>
        <dbReference type="ARBA" id="ARBA00022723"/>
    </source>
</evidence>
<keyword evidence="2 6" id="KW-0031">Aminopeptidase</keyword>
<dbReference type="NCBIfam" id="TIGR00500">
    <property type="entry name" value="met_pdase_I"/>
    <property type="match status" value="1"/>
</dbReference>
<feature type="binding site" evidence="6">
    <location>
        <position position="105"/>
    </location>
    <ligand>
        <name>a divalent metal cation</name>
        <dbReference type="ChEBI" id="CHEBI:60240"/>
        <label>2</label>
        <note>catalytic</note>
    </ligand>
</feature>
<dbReference type="eggNOG" id="COG0024">
    <property type="taxonomic scope" value="Bacteria"/>
</dbReference>
<comment type="function">
    <text evidence="1 6">Removes the N-terminal methionine from nascent proteins. The N-terminal methionine is often cleaved when the second residue in the primary sequence is small and uncharged (Met-Ala-, Cys, Gly, Pro, Ser, Thr, or Val). Requires deformylation of the N(alpha)-formylated initiator methionine before it can be hydrolyzed.</text>
</comment>
<keyword evidence="5 6" id="KW-0378">Hydrolase</keyword>
<dbReference type="HOGENOM" id="CLU_015857_0_1_14"/>
<feature type="domain" description="Peptidase M24" evidence="8">
    <location>
        <begin position="12"/>
        <end position="242"/>
    </location>
</feature>
<dbReference type="RefSeq" id="WP_011883722.1">
    <property type="nucleotide sequence ID" value="NC_023030.2"/>
</dbReference>
<evidence type="ECO:0000256" key="6">
    <source>
        <dbReference type="HAMAP-Rule" id="MF_01974"/>
    </source>
</evidence>
<dbReference type="InterPro" id="IPR000994">
    <property type="entry name" value="Pept_M24"/>
</dbReference>
<comment type="cofactor">
    <cofactor evidence="6">
        <name>Co(2+)</name>
        <dbReference type="ChEBI" id="CHEBI:48828"/>
    </cofactor>
    <cofactor evidence="6">
        <name>Zn(2+)</name>
        <dbReference type="ChEBI" id="CHEBI:29105"/>
    </cofactor>
    <cofactor evidence="6">
        <name>Mn(2+)</name>
        <dbReference type="ChEBI" id="CHEBI:29035"/>
    </cofactor>
    <cofactor evidence="6">
        <name>Fe(2+)</name>
        <dbReference type="ChEBI" id="CHEBI:29033"/>
    </cofactor>
    <text evidence="6">Binds 2 divalent metal cations per subunit. Has a high-affinity and a low affinity metal-binding site. The true nature of the physiological cofactor is under debate. The enzyme is active with cobalt, zinc, manganese or divalent iron ions. Most likely, methionine aminopeptidases function as mononuclear Fe(2+)-metalloproteases under physiological conditions, and the catalytically relevant metal-binding site has been assigned to the histidine-containing high-affinity site.</text>
</comment>
<sequence length="250" mass="28979">MIYIKNPNEIQKIKNAAQIYKKIVKQFNFDYIKNKSLKEIDQMLRDFVSQHHANSCYHGYLGFKGYHCLSLNKTIIHGLANDDIFTSKDKLTIDIGIELDNYYCDSAFTILGPDVNLRQKLLSEVTHNCIFDLVKKIVPNQTTTNDLGIWTEEYAKKHGYNVIKDFGGHGCGIKIHEDPIILNYGTKKPGELLTPNMVICIEPMFFEKDNRYYIDPVDSWSVKPVNKNQYVCHWEHMVLIKEDQAEILTL</sequence>
<dbReference type="AlphaFoldDB" id="A0A0F6CJX5"/>
<comment type="subunit">
    <text evidence="6">Monomer.</text>
</comment>